<organism evidence="1 2">
    <name type="scientific">Meganyctiphanes norvegica</name>
    <name type="common">Northern krill</name>
    <name type="synonym">Thysanopoda norvegica</name>
    <dbReference type="NCBI Taxonomy" id="48144"/>
    <lineage>
        <taxon>Eukaryota</taxon>
        <taxon>Metazoa</taxon>
        <taxon>Ecdysozoa</taxon>
        <taxon>Arthropoda</taxon>
        <taxon>Crustacea</taxon>
        <taxon>Multicrustacea</taxon>
        <taxon>Malacostraca</taxon>
        <taxon>Eumalacostraca</taxon>
        <taxon>Eucarida</taxon>
        <taxon>Euphausiacea</taxon>
        <taxon>Euphausiidae</taxon>
        <taxon>Meganyctiphanes</taxon>
    </lineage>
</organism>
<dbReference type="EMBL" id="CAXKWB010017364">
    <property type="protein sequence ID" value="CAL4118684.1"/>
    <property type="molecule type" value="Genomic_DNA"/>
</dbReference>
<keyword evidence="2" id="KW-1185">Reference proteome</keyword>
<evidence type="ECO:0000313" key="2">
    <source>
        <dbReference type="Proteomes" id="UP001497623"/>
    </source>
</evidence>
<evidence type="ECO:0000313" key="1">
    <source>
        <dbReference type="EMBL" id="CAL4118684.1"/>
    </source>
</evidence>
<proteinExistence type="predicted"/>
<accession>A0AAV2RBB3</accession>
<dbReference type="AlphaFoldDB" id="A0AAV2RBB3"/>
<gene>
    <name evidence="1" type="ORF">MNOR_LOCUS21508</name>
</gene>
<dbReference type="Proteomes" id="UP001497623">
    <property type="component" value="Unassembled WGS sequence"/>
</dbReference>
<feature type="non-terminal residue" evidence="1">
    <location>
        <position position="1"/>
    </location>
</feature>
<feature type="non-terminal residue" evidence="1">
    <location>
        <position position="138"/>
    </location>
</feature>
<sequence length="138" mass="15264">SKVSTSGVSIVMKPVKKKPGVSTPVSLSSQSTVVEATPDPVSCSTKPLVQKGMRDYFIPNRKGVYTEVISTTDSDTEDKPEANIIKKIQPGATYVIYYHKGSHFPGLVTKLTKKRIYVKSMKKSSLKTWSWPEQDDLV</sequence>
<name>A0AAV2RBB3_MEGNR</name>
<reference evidence="1 2" key="1">
    <citation type="submission" date="2024-05" db="EMBL/GenBank/DDBJ databases">
        <authorList>
            <person name="Wallberg A."/>
        </authorList>
    </citation>
    <scope>NUCLEOTIDE SEQUENCE [LARGE SCALE GENOMIC DNA]</scope>
</reference>
<evidence type="ECO:0008006" key="3">
    <source>
        <dbReference type="Google" id="ProtNLM"/>
    </source>
</evidence>
<protein>
    <recommendedName>
        <fullName evidence="3">Tudor domain-containing protein</fullName>
    </recommendedName>
</protein>
<comment type="caution">
    <text evidence="1">The sequence shown here is derived from an EMBL/GenBank/DDBJ whole genome shotgun (WGS) entry which is preliminary data.</text>
</comment>